<dbReference type="EMBL" id="JAUSUU010000002">
    <property type="protein sequence ID" value="MDQ0334577.1"/>
    <property type="molecule type" value="Genomic_DNA"/>
</dbReference>
<evidence type="ECO:0008006" key="6">
    <source>
        <dbReference type="Google" id="ProtNLM"/>
    </source>
</evidence>
<keyword evidence="5" id="KW-1185">Reference proteome</keyword>
<accession>A0A9X1CA37</accession>
<dbReference type="Proteomes" id="UP001138672">
    <property type="component" value="Unassembled WGS sequence"/>
</dbReference>
<name>A0A9X1CA37_9FLAO</name>
<dbReference type="AlphaFoldDB" id="A0A9X1CA37"/>
<evidence type="ECO:0000313" key="3">
    <source>
        <dbReference type="EMBL" id="MDQ0334577.1"/>
    </source>
</evidence>
<evidence type="ECO:0000313" key="5">
    <source>
        <dbReference type="Proteomes" id="UP001231587"/>
    </source>
</evidence>
<evidence type="ECO:0000313" key="4">
    <source>
        <dbReference type="Proteomes" id="UP001138672"/>
    </source>
</evidence>
<evidence type="ECO:0000256" key="1">
    <source>
        <dbReference type="SAM" id="SignalP"/>
    </source>
</evidence>
<dbReference type="PROSITE" id="PS51257">
    <property type="entry name" value="PROKAR_LIPOPROTEIN"/>
    <property type="match status" value="1"/>
</dbReference>
<dbReference type="PANTHER" id="PTHR41339:SF1">
    <property type="entry name" value="SECRETED PROTEIN"/>
    <property type="match status" value="1"/>
</dbReference>
<dbReference type="Proteomes" id="UP001231587">
    <property type="component" value="Unassembled WGS sequence"/>
</dbReference>
<sequence>MKKTILSIAVIAGLIFTSCSSNDDNPIVPSSSFELDADNFQGDIEDGEVTLSASETYILTGPLVVKSGAELFIPAGTTIKTDPNGASTSMYIAVERGAKIYIDGQANNPVVMTSGKATQSESDWGGLIICGDAPVNTGSNGDSEVGNLAYGGDNEIDDSGRINYLRIEYTGSKFSATKEFNGVSFFGVGSGTQVSNIFAYESGDDGIEFFGGTVNASNLAIVNAYDDSLDFADGYSGTITNVYISGISKAGIEGSNNGDNDVATPMTNAKLINVSIVKGDDAKFVASEQAINFKEGGGMQTYTNLFVSGIDTFAKLDEGSGATARIEAGEFMVNGIAFVTENNLTTDYVASENGAGNGADMPDWANEIE</sequence>
<dbReference type="OrthoDB" id="1521716at2"/>
<proteinExistence type="predicted"/>
<feature type="signal peptide" evidence="1">
    <location>
        <begin position="1"/>
        <end position="23"/>
    </location>
</feature>
<feature type="chain" id="PRO_5040755623" description="Multidrug transporter" evidence="1">
    <location>
        <begin position="24"/>
        <end position="369"/>
    </location>
</feature>
<dbReference type="SUPFAM" id="SSF51126">
    <property type="entry name" value="Pectin lyase-like"/>
    <property type="match status" value="1"/>
</dbReference>
<gene>
    <name evidence="2" type="ORF">J2Z56_000338</name>
    <name evidence="3" type="ORF">J2Z57_001004</name>
</gene>
<dbReference type="EMBL" id="JAGGJQ010000001">
    <property type="protein sequence ID" value="MBP1838442.1"/>
    <property type="molecule type" value="Genomic_DNA"/>
</dbReference>
<dbReference type="RefSeq" id="WP_057783103.1">
    <property type="nucleotide sequence ID" value="NZ_JAGGJQ010000001.1"/>
</dbReference>
<organism evidence="2 4">
    <name type="scientific">Formosa algae</name>
    <dbReference type="NCBI Taxonomy" id="225843"/>
    <lineage>
        <taxon>Bacteria</taxon>
        <taxon>Pseudomonadati</taxon>
        <taxon>Bacteroidota</taxon>
        <taxon>Flavobacteriia</taxon>
        <taxon>Flavobacteriales</taxon>
        <taxon>Flavobacteriaceae</taxon>
        <taxon>Formosa</taxon>
    </lineage>
</organism>
<reference evidence="2" key="1">
    <citation type="submission" date="2021-03" db="EMBL/GenBank/DDBJ databases">
        <title>Genomic Encyclopedia of Type Strains, Phase IV (KMG-IV): sequencing the most valuable type-strain genomes for metagenomic binning, comparative biology and taxonomic classification.</title>
        <authorList>
            <person name="Goeker M."/>
        </authorList>
    </citation>
    <scope>NUCLEOTIDE SEQUENCE</scope>
    <source>
        <strain evidence="2">DSM 15523</strain>
        <strain evidence="3 5">DSM 16476</strain>
    </source>
</reference>
<dbReference type="PANTHER" id="PTHR41339">
    <property type="entry name" value="LIPL48"/>
    <property type="match status" value="1"/>
</dbReference>
<dbReference type="InterPro" id="IPR011050">
    <property type="entry name" value="Pectin_lyase_fold/virulence"/>
</dbReference>
<keyword evidence="1" id="KW-0732">Signal</keyword>
<protein>
    <recommendedName>
        <fullName evidence="6">Multidrug transporter</fullName>
    </recommendedName>
</protein>
<evidence type="ECO:0000313" key="2">
    <source>
        <dbReference type="EMBL" id="MBP1838442.1"/>
    </source>
</evidence>
<comment type="caution">
    <text evidence="2">The sequence shown here is derived from an EMBL/GenBank/DDBJ whole genome shotgun (WGS) entry which is preliminary data.</text>
</comment>